<feature type="compositionally biased region" description="Basic residues" evidence="2">
    <location>
        <begin position="114"/>
        <end position="133"/>
    </location>
</feature>
<evidence type="ECO:0000313" key="4">
    <source>
        <dbReference type="Proteomes" id="UP001396334"/>
    </source>
</evidence>
<keyword evidence="4" id="KW-1185">Reference proteome</keyword>
<protein>
    <submittedName>
        <fullName evidence="3">Uncharacterized protein</fullName>
    </submittedName>
</protein>
<proteinExistence type="predicted"/>
<keyword evidence="1" id="KW-0175">Coiled coil</keyword>
<comment type="caution">
    <text evidence="3">The sequence shown here is derived from an EMBL/GenBank/DDBJ whole genome shotgun (WGS) entry which is preliminary data.</text>
</comment>
<organism evidence="3 4">
    <name type="scientific">Hibiscus sabdariffa</name>
    <name type="common">roselle</name>
    <dbReference type="NCBI Taxonomy" id="183260"/>
    <lineage>
        <taxon>Eukaryota</taxon>
        <taxon>Viridiplantae</taxon>
        <taxon>Streptophyta</taxon>
        <taxon>Embryophyta</taxon>
        <taxon>Tracheophyta</taxon>
        <taxon>Spermatophyta</taxon>
        <taxon>Magnoliopsida</taxon>
        <taxon>eudicotyledons</taxon>
        <taxon>Gunneridae</taxon>
        <taxon>Pentapetalae</taxon>
        <taxon>rosids</taxon>
        <taxon>malvids</taxon>
        <taxon>Malvales</taxon>
        <taxon>Malvaceae</taxon>
        <taxon>Malvoideae</taxon>
        <taxon>Hibiscus</taxon>
    </lineage>
</organism>
<feature type="region of interest" description="Disordered" evidence="2">
    <location>
        <begin position="98"/>
        <end position="133"/>
    </location>
</feature>
<reference evidence="3 4" key="1">
    <citation type="journal article" date="2024" name="G3 (Bethesda)">
        <title>Genome assembly of Hibiscus sabdariffa L. provides insights into metabolisms of medicinal natural products.</title>
        <authorList>
            <person name="Kim T."/>
        </authorList>
    </citation>
    <scope>NUCLEOTIDE SEQUENCE [LARGE SCALE GENOMIC DNA]</scope>
    <source>
        <strain evidence="3">TK-2024</strain>
        <tissue evidence="3">Old leaves</tissue>
    </source>
</reference>
<dbReference type="EMBL" id="JBBPBN010000004">
    <property type="protein sequence ID" value="KAK9041335.1"/>
    <property type="molecule type" value="Genomic_DNA"/>
</dbReference>
<evidence type="ECO:0000313" key="3">
    <source>
        <dbReference type="EMBL" id="KAK9041335.1"/>
    </source>
</evidence>
<accession>A0ABR2TV86</accession>
<sequence>MQWHPSFPSSQSNPFKMSNDNMYMKGKDVIFSNLCDDYLGSDIQQREYAVIEAQSGVNEPPVLAGDAPMMYQNLSTGKDCDLVICPGEDIQQPEYKTMEAQSGQENSSSSKSIGSKKRKLVAKGKGKEKIQRRKQRTFYIAESSNSKHPEKLTKKADRYEDLIKHKDVGESARVLLNRVNNRTKSVRDIQLQCSRLYEQIETPGPLRARLLNLMKVMDATEAETERIKQEIRNIPANHKALKLTEVEAKTELIEIEKEKLNKFIQDLQNTRKELYEIRQEKAKKWKKTENLEPIFTDSVDYQLKDQRKKLFSELTHLFQGNITDDPITQKWTQVPQEENVSVEVPTEEAMCDVDVSTTNLMIQYFDGVYY</sequence>
<evidence type="ECO:0000256" key="2">
    <source>
        <dbReference type="SAM" id="MobiDB-lite"/>
    </source>
</evidence>
<name>A0ABR2TV86_9ROSI</name>
<evidence type="ECO:0000256" key="1">
    <source>
        <dbReference type="SAM" id="Coils"/>
    </source>
</evidence>
<dbReference type="Proteomes" id="UP001396334">
    <property type="component" value="Unassembled WGS sequence"/>
</dbReference>
<gene>
    <name evidence="3" type="ORF">V6N11_016440</name>
</gene>
<feature type="coiled-coil region" evidence="1">
    <location>
        <begin position="210"/>
        <end position="284"/>
    </location>
</feature>